<dbReference type="PANTHER" id="PTHR24243">
    <property type="entry name" value="G-PROTEIN COUPLED RECEPTOR"/>
    <property type="match status" value="1"/>
</dbReference>
<keyword evidence="5 10" id="KW-0472">Membrane</keyword>
<keyword evidence="13" id="KW-1185">Reference proteome</keyword>
<sequence length="623" mass="70391">MLPPESEFSEHHPGLLPDDHWNKSAPFYDMGNYTRAVFEAGSPDVLLDFDDGFRRRAVMHYLERDLLGPQRAAVEVLVPMCLFYVLIFITGVVGNTVTIWVISRNPRMHTGGTNYYLINLAISDLLSLILGLPFEVYQLFEEYPYPFAEQFCRARAWVSEASTLSSVFTILAFTVERYIAICHPFKNIHFRTKSSRVILTIIVSWVLAFTAAGPMGMEFGIMRFPYPVDTTWVGDLGGVEIPESAVCTARAEGPMAVLIQFSTFAFFFLPMFVIIFLHIIIGVHLRRSSDMTRDSVGSNHLHGPQLHHHRHNHHHHQHRQQQQCNGNGNGPTAAPQQTQLSHGRQSVLRMLVAVALAFFVCYAPHHAQRMHAVYEKTWDHKNMFIHRILTYISGVFYYGASTVNPFLYSILSARFRKAYRSTLCYCLFKRTDLQRSGLEQYSFHSANSQALAWSLRYRPSTSNDELAYFGTRQNSLMDKSNTNGHGSLSLRSTSTLNGHNHHTIPMKTILWSAPKKFLAPTGNRMNGVRDALVIYDPKKKKQSNGRKKPKVKSPKVTKKNGLDADECSSISGSSLQEKDIDPEQVSDFINGTHYRGSSTTPRLIIHPPSCSSGSANSRSDRDS</sequence>
<dbReference type="InterPro" id="IPR017452">
    <property type="entry name" value="GPCR_Rhodpsn_7TM"/>
</dbReference>
<organism evidence="12 13">
    <name type="scientific">Hypsibius exemplaris</name>
    <name type="common">Freshwater tardigrade</name>
    <dbReference type="NCBI Taxonomy" id="2072580"/>
    <lineage>
        <taxon>Eukaryota</taxon>
        <taxon>Metazoa</taxon>
        <taxon>Ecdysozoa</taxon>
        <taxon>Tardigrada</taxon>
        <taxon>Eutardigrada</taxon>
        <taxon>Parachela</taxon>
        <taxon>Hypsibioidea</taxon>
        <taxon>Hypsibiidae</taxon>
        <taxon>Hypsibius</taxon>
    </lineage>
</organism>
<dbReference type="InterPro" id="IPR000276">
    <property type="entry name" value="GPCR_Rhodpsn"/>
</dbReference>
<feature type="transmembrane region" description="Helical" evidence="10">
    <location>
        <begin position="76"/>
        <end position="102"/>
    </location>
</feature>
<dbReference type="Gene3D" id="1.20.1070.10">
    <property type="entry name" value="Rhodopsin 7-helix transmembrane proteins"/>
    <property type="match status" value="1"/>
</dbReference>
<evidence type="ECO:0000256" key="8">
    <source>
        <dbReference type="RuleBase" id="RU000688"/>
    </source>
</evidence>
<feature type="transmembrane region" description="Helical" evidence="10">
    <location>
        <begin position="347"/>
        <end position="368"/>
    </location>
</feature>
<feature type="compositionally biased region" description="Basic residues" evidence="9">
    <location>
        <begin position="538"/>
        <end position="558"/>
    </location>
</feature>
<reference evidence="13" key="1">
    <citation type="submission" date="2017-01" db="EMBL/GenBank/DDBJ databases">
        <title>Comparative genomics of anhydrobiosis in the tardigrade Hypsibius dujardini.</title>
        <authorList>
            <person name="Yoshida Y."/>
            <person name="Koutsovoulos G."/>
            <person name="Laetsch D."/>
            <person name="Stevens L."/>
            <person name="Kumar S."/>
            <person name="Horikawa D."/>
            <person name="Ishino K."/>
            <person name="Komine S."/>
            <person name="Tomita M."/>
            <person name="Blaxter M."/>
            <person name="Arakawa K."/>
        </authorList>
    </citation>
    <scope>NUCLEOTIDE SEQUENCE [LARGE SCALE GENOMIC DNA]</scope>
    <source>
        <strain evidence="13">Z151</strain>
    </source>
</reference>
<evidence type="ECO:0000256" key="6">
    <source>
        <dbReference type="ARBA" id="ARBA00023170"/>
    </source>
</evidence>
<feature type="transmembrane region" description="Helical" evidence="10">
    <location>
        <begin position="388"/>
        <end position="411"/>
    </location>
</feature>
<keyword evidence="3 10" id="KW-1133">Transmembrane helix</keyword>
<dbReference type="PANTHER" id="PTHR24243:SF208">
    <property type="entry name" value="PYROKININ-1 RECEPTOR"/>
    <property type="match status" value="1"/>
</dbReference>
<keyword evidence="4 8" id="KW-0297">G-protein coupled receptor</keyword>
<dbReference type="PROSITE" id="PS50262">
    <property type="entry name" value="G_PROTEIN_RECEP_F1_2"/>
    <property type="match status" value="1"/>
</dbReference>
<proteinExistence type="inferred from homology"/>
<evidence type="ECO:0000256" key="5">
    <source>
        <dbReference type="ARBA" id="ARBA00023136"/>
    </source>
</evidence>
<feature type="region of interest" description="Disordered" evidence="9">
    <location>
        <begin position="534"/>
        <end position="623"/>
    </location>
</feature>
<comment type="subcellular location">
    <subcellularLocation>
        <location evidence="1">Membrane</location>
        <topology evidence="1">Multi-pass membrane protein</topology>
    </subcellularLocation>
</comment>
<dbReference type="SUPFAM" id="SSF81321">
    <property type="entry name" value="Family A G protein-coupled receptor-like"/>
    <property type="match status" value="1"/>
</dbReference>
<protein>
    <submittedName>
        <fullName evidence="12">Neuropeptides capa receptor</fullName>
    </submittedName>
</protein>
<keyword evidence="6 8" id="KW-0675">Receptor</keyword>
<dbReference type="Proteomes" id="UP000192578">
    <property type="component" value="Unassembled WGS sequence"/>
</dbReference>
<evidence type="ECO:0000256" key="3">
    <source>
        <dbReference type="ARBA" id="ARBA00022989"/>
    </source>
</evidence>
<evidence type="ECO:0000256" key="7">
    <source>
        <dbReference type="ARBA" id="ARBA00023224"/>
    </source>
</evidence>
<feature type="domain" description="G-protein coupled receptors family 1 profile" evidence="11">
    <location>
        <begin position="94"/>
        <end position="408"/>
    </location>
</feature>
<comment type="caution">
    <text evidence="12">The sequence shown here is derived from an EMBL/GenBank/DDBJ whole genome shotgun (WGS) entry which is preliminary data.</text>
</comment>
<keyword evidence="2 8" id="KW-0812">Transmembrane</keyword>
<feature type="transmembrane region" description="Helical" evidence="10">
    <location>
        <begin position="264"/>
        <end position="285"/>
    </location>
</feature>
<feature type="region of interest" description="Disordered" evidence="9">
    <location>
        <begin position="294"/>
        <end position="339"/>
    </location>
</feature>
<evidence type="ECO:0000313" key="13">
    <source>
        <dbReference type="Proteomes" id="UP000192578"/>
    </source>
</evidence>
<evidence type="ECO:0000256" key="10">
    <source>
        <dbReference type="SAM" id="Phobius"/>
    </source>
</evidence>
<evidence type="ECO:0000256" key="2">
    <source>
        <dbReference type="ARBA" id="ARBA00022692"/>
    </source>
</evidence>
<evidence type="ECO:0000256" key="4">
    <source>
        <dbReference type="ARBA" id="ARBA00023040"/>
    </source>
</evidence>
<dbReference type="GO" id="GO:0005886">
    <property type="term" value="C:plasma membrane"/>
    <property type="evidence" value="ECO:0007669"/>
    <property type="project" value="TreeGrafter"/>
</dbReference>
<dbReference type="PRINTS" id="PR00237">
    <property type="entry name" value="GPCRRHODOPSN"/>
</dbReference>
<feature type="transmembrane region" description="Helical" evidence="10">
    <location>
        <begin position="114"/>
        <end position="134"/>
    </location>
</feature>
<keyword evidence="7 8" id="KW-0807">Transducer</keyword>
<name>A0A9X6NI65_HYPEX</name>
<keyword evidence="12" id="KW-0527">Neuropeptide</keyword>
<dbReference type="Pfam" id="PF00001">
    <property type="entry name" value="7tm_1"/>
    <property type="match status" value="1"/>
</dbReference>
<dbReference type="PROSITE" id="PS00237">
    <property type="entry name" value="G_PROTEIN_RECEP_F1_1"/>
    <property type="match status" value="1"/>
</dbReference>
<dbReference type="GO" id="GO:0008188">
    <property type="term" value="F:neuropeptide receptor activity"/>
    <property type="evidence" value="ECO:0007669"/>
    <property type="project" value="TreeGrafter"/>
</dbReference>
<accession>A0A9X6NI65</accession>
<evidence type="ECO:0000313" key="12">
    <source>
        <dbReference type="EMBL" id="OWA54537.1"/>
    </source>
</evidence>
<dbReference type="AlphaFoldDB" id="A0A9X6NI65"/>
<evidence type="ECO:0000259" key="11">
    <source>
        <dbReference type="PROSITE" id="PS50262"/>
    </source>
</evidence>
<evidence type="ECO:0000256" key="9">
    <source>
        <dbReference type="SAM" id="MobiDB-lite"/>
    </source>
</evidence>
<dbReference type="OrthoDB" id="10055550at2759"/>
<feature type="transmembrane region" description="Helical" evidence="10">
    <location>
        <begin position="196"/>
        <end position="217"/>
    </location>
</feature>
<feature type="transmembrane region" description="Helical" evidence="10">
    <location>
        <begin position="154"/>
        <end position="175"/>
    </location>
</feature>
<dbReference type="EMBL" id="MTYJ01000419">
    <property type="protein sequence ID" value="OWA54537.1"/>
    <property type="molecule type" value="Genomic_DNA"/>
</dbReference>
<evidence type="ECO:0000256" key="1">
    <source>
        <dbReference type="ARBA" id="ARBA00004141"/>
    </source>
</evidence>
<feature type="compositionally biased region" description="Basic residues" evidence="9">
    <location>
        <begin position="305"/>
        <end position="319"/>
    </location>
</feature>
<gene>
    <name evidence="12" type="ORF">BV898_18937</name>
</gene>
<comment type="similarity">
    <text evidence="8">Belongs to the G-protein coupled receptor 1 family.</text>
</comment>